<keyword evidence="7" id="KW-1185">Reference proteome</keyword>
<sequence>MAEINRFKLEWECRRGMRELDKMIMPFYKNHFDELNESLQLAFVQMLSYTDPELFRWFMLQEKAPTQEISDLIDMIRLKIER</sequence>
<dbReference type="STRING" id="1122190.GCA_000621105_02099"/>
<keyword evidence="4" id="KW-0963">Cytoplasm</keyword>
<organism evidence="6 7">
    <name type="scientific">Mannheimia granulomatis</name>
    <dbReference type="NCBI Taxonomy" id="85402"/>
    <lineage>
        <taxon>Bacteria</taxon>
        <taxon>Pseudomonadati</taxon>
        <taxon>Pseudomonadota</taxon>
        <taxon>Gammaproteobacteria</taxon>
        <taxon>Pasteurellales</taxon>
        <taxon>Pasteurellaceae</taxon>
        <taxon>Mannheimia</taxon>
    </lineage>
</organism>
<dbReference type="Proteomes" id="UP000054123">
    <property type="component" value="Unassembled WGS sequence"/>
</dbReference>
<comment type="similarity">
    <text evidence="2">Belongs to the SdhE FAD assembly factor family.</text>
</comment>
<evidence type="ECO:0000313" key="6">
    <source>
        <dbReference type="EMBL" id="EXI62264.1"/>
    </source>
</evidence>
<evidence type="ECO:0000256" key="2">
    <source>
        <dbReference type="ARBA" id="ARBA00008571"/>
    </source>
</evidence>
<comment type="caution">
    <text evidence="6">The sequence shown here is derived from an EMBL/GenBank/DDBJ whole genome shotgun (WGS) entry which is preliminary data.</text>
</comment>
<evidence type="ECO:0000256" key="3">
    <source>
        <dbReference type="ARBA" id="ARBA00019418"/>
    </source>
</evidence>
<dbReference type="InterPro" id="IPR036714">
    <property type="entry name" value="SDH_sf"/>
</dbReference>
<evidence type="ECO:0000313" key="7">
    <source>
        <dbReference type="Proteomes" id="UP000054123"/>
    </source>
</evidence>
<evidence type="ECO:0000256" key="5">
    <source>
        <dbReference type="ARBA" id="ARBA00023186"/>
    </source>
</evidence>
<proteinExistence type="inferred from homology"/>
<gene>
    <name evidence="6" type="ORF">AK33_05965</name>
</gene>
<reference evidence="6 7" key="1">
    <citation type="journal article" date="2014" name="Genome Announc.">
        <title>Genome Sequence of a Presumptive Mannheimia haemolytica Strain with an A1/A6-Cross-Reactive Serotype from a White-Tailed Deer (Odocoileus virginianus).</title>
        <authorList>
            <person name="Lawrence P.K."/>
            <person name="Bey R.F."/>
            <person name="Wiener B."/>
            <person name="Kittichotirat W."/>
            <person name="Bumgarner R.E."/>
        </authorList>
    </citation>
    <scope>NUCLEOTIDE SEQUENCE [LARGE SCALE GENOMIC DNA]</scope>
    <source>
        <strain evidence="6 7">PKL10</strain>
    </source>
</reference>
<dbReference type="InterPro" id="IPR005631">
    <property type="entry name" value="SDH"/>
</dbReference>
<name>A0A011P735_9PAST</name>
<dbReference type="GO" id="GO:0006105">
    <property type="term" value="P:succinate metabolic process"/>
    <property type="evidence" value="ECO:0007669"/>
    <property type="project" value="TreeGrafter"/>
</dbReference>
<comment type="subcellular location">
    <subcellularLocation>
        <location evidence="1">Cytoplasm</location>
    </subcellularLocation>
</comment>
<dbReference type="InterPro" id="IPR050531">
    <property type="entry name" value="SdhE_FAD_assembly_factor"/>
</dbReference>
<accession>A0A011P735</accession>
<protein>
    <recommendedName>
        <fullName evidence="3">FAD assembly factor SdhE</fullName>
    </recommendedName>
</protein>
<dbReference type="Gene3D" id="1.10.150.250">
    <property type="entry name" value="Flavinator of succinate dehydrogenase"/>
    <property type="match status" value="1"/>
</dbReference>
<dbReference type="PANTHER" id="PTHR39585:SF1">
    <property type="entry name" value="FAD ASSEMBLY FACTOR SDHE"/>
    <property type="match status" value="1"/>
</dbReference>
<dbReference type="GO" id="GO:0005737">
    <property type="term" value="C:cytoplasm"/>
    <property type="evidence" value="ECO:0007669"/>
    <property type="project" value="UniProtKB-SubCell"/>
</dbReference>
<dbReference type="AlphaFoldDB" id="A0A011P735"/>
<dbReference type="OrthoDB" id="9180899at2"/>
<dbReference type="SUPFAM" id="SSF109910">
    <property type="entry name" value="YgfY-like"/>
    <property type="match status" value="1"/>
</dbReference>
<dbReference type="RefSeq" id="WP_042802683.1">
    <property type="nucleotide sequence ID" value="NZ_AVSP01000014.1"/>
</dbReference>
<dbReference type="PANTHER" id="PTHR39585">
    <property type="entry name" value="FAD ASSEMBLY FACTOR SDHE"/>
    <property type="match status" value="1"/>
</dbReference>
<keyword evidence="5" id="KW-0143">Chaperone</keyword>
<dbReference type="EMBL" id="JANJ01000004">
    <property type="protein sequence ID" value="EXI62264.1"/>
    <property type="molecule type" value="Genomic_DNA"/>
</dbReference>
<evidence type="ECO:0000256" key="1">
    <source>
        <dbReference type="ARBA" id="ARBA00004496"/>
    </source>
</evidence>
<evidence type="ECO:0000256" key="4">
    <source>
        <dbReference type="ARBA" id="ARBA00022490"/>
    </source>
</evidence>
<dbReference type="Pfam" id="PF03937">
    <property type="entry name" value="Sdh5"/>
    <property type="match status" value="1"/>
</dbReference>
<dbReference type="PATRIC" id="fig|1450449.3.peg.1165"/>